<dbReference type="PANTHER" id="PTHR33383:SF1">
    <property type="entry name" value="MEMBRANE PROTEIN INSERTION EFFICIENCY FACTOR-RELATED"/>
    <property type="match status" value="1"/>
</dbReference>
<dbReference type="PANTHER" id="PTHR33383">
    <property type="entry name" value="MEMBRANE PROTEIN INSERTION EFFICIENCY FACTOR-RELATED"/>
    <property type="match status" value="1"/>
</dbReference>
<evidence type="ECO:0000313" key="2">
    <source>
        <dbReference type="EMBL" id="BEQ12971.1"/>
    </source>
</evidence>
<protein>
    <recommendedName>
        <fullName evidence="1">Putative membrane protein insertion efficiency factor</fullName>
    </recommendedName>
</protein>
<dbReference type="NCBIfam" id="TIGR00278">
    <property type="entry name" value="membrane protein insertion efficiency factor YidD"/>
    <property type="match status" value="1"/>
</dbReference>
<accession>A0AAU9EG89</accession>
<dbReference type="InterPro" id="IPR002696">
    <property type="entry name" value="Membr_insert_effic_factor_YidD"/>
</dbReference>
<keyword evidence="3" id="KW-1185">Reference proteome</keyword>
<comment type="function">
    <text evidence="1">Could be involved in insertion of integral membrane proteins into the membrane.</text>
</comment>
<evidence type="ECO:0000256" key="1">
    <source>
        <dbReference type="HAMAP-Rule" id="MF_00386"/>
    </source>
</evidence>
<reference evidence="3" key="1">
    <citation type="journal article" date="2023" name="Arch. Microbiol.">
        <title>Desulfoferula mesophilus gen. nov. sp. nov., a mesophilic sulfate-reducing bacterium isolated from a brackish lake sediment.</title>
        <authorList>
            <person name="Watanabe T."/>
            <person name="Yabe T."/>
            <person name="Tsuji J.M."/>
            <person name="Fukui M."/>
        </authorList>
    </citation>
    <scope>NUCLEOTIDE SEQUENCE [LARGE SCALE GENOMIC DNA]</scope>
    <source>
        <strain evidence="3">12FAK</strain>
    </source>
</reference>
<dbReference type="EMBL" id="AP028679">
    <property type="protein sequence ID" value="BEQ12971.1"/>
    <property type="molecule type" value="Genomic_DNA"/>
</dbReference>
<comment type="similarity">
    <text evidence="1">Belongs to the UPF0161 family.</text>
</comment>
<gene>
    <name evidence="2" type="ORF">FAK_00370</name>
</gene>
<dbReference type="HAMAP" id="MF_00386">
    <property type="entry name" value="UPF0161_YidD"/>
    <property type="match status" value="1"/>
</dbReference>
<dbReference type="GO" id="GO:0005886">
    <property type="term" value="C:plasma membrane"/>
    <property type="evidence" value="ECO:0007669"/>
    <property type="project" value="UniProtKB-SubCell"/>
</dbReference>
<dbReference type="Pfam" id="PF01809">
    <property type="entry name" value="YidD"/>
    <property type="match status" value="1"/>
</dbReference>
<name>A0AAU9EG89_9BACT</name>
<dbReference type="Proteomes" id="UP001366166">
    <property type="component" value="Chromosome"/>
</dbReference>
<dbReference type="SMART" id="SM01234">
    <property type="entry name" value="Haemolytic"/>
    <property type="match status" value="1"/>
</dbReference>
<dbReference type="AlphaFoldDB" id="A0AAU9EG89"/>
<sequence length="82" mass="9122">MPQSDPARSRRLSLPVTAARVLVRLYQLTLSPYLGGQCRFYPTCSNYALDALAKYGLWRGLGKSLWRIARCHPFSAGGHDPA</sequence>
<proteinExistence type="inferred from homology"/>
<evidence type="ECO:0000313" key="3">
    <source>
        <dbReference type="Proteomes" id="UP001366166"/>
    </source>
</evidence>
<keyword evidence="1" id="KW-1003">Cell membrane</keyword>
<keyword evidence="1" id="KW-0472">Membrane</keyword>
<organism evidence="2 3">
    <name type="scientific">Desulfoferula mesophila</name>
    <dbReference type="NCBI Taxonomy" id="3058419"/>
    <lineage>
        <taxon>Bacteria</taxon>
        <taxon>Pseudomonadati</taxon>
        <taxon>Thermodesulfobacteriota</taxon>
        <taxon>Desulfarculia</taxon>
        <taxon>Desulfarculales</taxon>
        <taxon>Desulfarculaceae</taxon>
        <taxon>Desulfoferula</taxon>
    </lineage>
</organism>
<dbReference type="KEGG" id="dmp:FAK_00370"/>
<comment type="subcellular location">
    <subcellularLocation>
        <location evidence="1">Cell membrane</location>
        <topology evidence="1">Peripheral membrane protein</topology>
        <orientation evidence="1">Cytoplasmic side</orientation>
    </subcellularLocation>
</comment>